<protein>
    <submittedName>
        <fullName evidence="1">Sulfur carrier protein</fullName>
    </submittedName>
</protein>
<organism evidence="1 2">
    <name type="scientific">Caloramator fervidus</name>
    <dbReference type="NCBI Taxonomy" id="29344"/>
    <lineage>
        <taxon>Bacteria</taxon>
        <taxon>Bacillati</taxon>
        <taxon>Bacillota</taxon>
        <taxon>Clostridia</taxon>
        <taxon>Eubacteriales</taxon>
        <taxon>Clostridiaceae</taxon>
        <taxon>Caloramator</taxon>
    </lineage>
</organism>
<gene>
    <name evidence="1" type="ORF">SAMN05660865_00175</name>
</gene>
<dbReference type="PANTHER" id="PTHR34472:SF1">
    <property type="entry name" value="SULFUR CARRIER PROTEIN THIS"/>
    <property type="match status" value="1"/>
</dbReference>
<dbReference type="InterPro" id="IPR016155">
    <property type="entry name" value="Mopterin_synth/thiamin_S_b"/>
</dbReference>
<dbReference type="Gene3D" id="3.10.20.30">
    <property type="match status" value="1"/>
</dbReference>
<dbReference type="InterPro" id="IPR012675">
    <property type="entry name" value="Beta-grasp_dom_sf"/>
</dbReference>
<dbReference type="InterPro" id="IPR010035">
    <property type="entry name" value="Thi_S"/>
</dbReference>
<dbReference type="EMBL" id="FNUK01000001">
    <property type="protein sequence ID" value="SEF40810.1"/>
    <property type="molecule type" value="Genomic_DNA"/>
</dbReference>
<dbReference type="OrthoDB" id="9810692at2"/>
<dbReference type="InterPro" id="IPR003749">
    <property type="entry name" value="ThiS/MoaD-like"/>
</dbReference>
<dbReference type="SUPFAM" id="SSF54285">
    <property type="entry name" value="MoaD/ThiS"/>
    <property type="match status" value="1"/>
</dbReference>
<proteinExistence type="predicted"/>
<accession>A0A1H5RRB3</accession>
<evidence type="ECO:0000313" key="1">
    <source>
        <dbReference type="EMBL" id="SEF40810.1"/>
    </source>
</evidence>
<dbReference type="AlphaFoldDB" id="A0A1H5RRB3"/>
<dbReference type="CDD" id="cd00565">
    <property type="entry name" value="Ubl_ThiS"/>
    <property type="match status" value="1"/>
</dbReference>
<name>A0A1H5RRB3_9CLOT</name>
<dbReference type="PANTHER" id="PTHR34472">
    <property type="entry name" value="SULFUR CARRIER PROTEIN THIS"/>
    <property type="match status" value="1"/>
</dbReference>
<dbReference type="Pfam" id="PF02597">
    <property type="entry name" value="ThiS"/>
    <property type="match status" value="1"/>
</dbReference>
<evidence type="ECO:0000313" key="2">
    <source>
        <dbReference type="Proteomes" id="UP000242850"/>
    </source>
</evidence>
<dbReference type="RefSeq" id="WP_103895200.1">
    <property type="nucleotide sequence ID" value="NZ_FNUK01000001.1"/>
</dbReference>
<sequence length="63" mass="7228">MAFINDEKVDFNGTILELLEKEGYDKDKVVVLLNGEIVKKDFWNEVFLKQDDYLEVVTFVGGG</sequence>
<dbReference type="Proteomes" id="UP000242850">
    <property type="component" value="Unassembled WGS sequence"/>
</dbReference>
<reference evidence="2" key="1">
    <citation type="submission" date="2016-10" db="EMBL/GenBank/DDBJ databases">
        <authorList>
            <person name="Varghese N."/>
            <person name="Submissions S."/>
        </authorList>
    </citation>
    <scope>NUCLEOTIDE SEQUENCE [LARGE SCALE GENOMIC DNA]</scope>
    <source>
        <strain evidence="2">DSM 5463</strain>
    </source>
</reference>
<dbReference type="NCBIfam" id="TIGR01683">
    <property type="entry name" value="thiS"/>
    <property type="match status" value="1"/>
</dbReference>
<keyword evidence="2" id="KW-1185">Reference proteome</keyword>